<gene>
    <name evidence="2" type="ORF">ACFQ14_08905</name>
</gene>
<comment type="caution">
    <text evidence="2">The sequence shown here is derived from an EMBL/GenBank/DDBJ whole genome shotgun (WGS) entry which is preliminary data.</text>
</comment>
<dbReference type="RefSeq" id="WP_377212386.1">
    <property type="nucleotide sequence ID" value="NZ_JBHTJV010000009.1"/>
</dbReference>
<evidence type="ECO:0000256" key="1">
    <source>
        <dbReference type="SAM" id="MobiDB-lite"/>
    </source>
</evidence>
<keyword evidence="3" id="KW-1185">Reference proteome</keyword>
<organism evidence="2 3">
    <name type="scientific">Pseudahrensia aquimaris</name>
    <dbReference type="NCBI Taxonomy" id="744461"/>
    <lineage>
        <taxon>Bacteria</taxon>
        <taxon>Pseudomonadati</taxon>
        <taxon>Pseudomonadota</taxon>
        <taxon>Alphaproteobacteria</taxon>
        <taxon>Hyphomicrobiales</taxon>
        <taxon>Ahrensiaceae</taxon>
        <taxon>Pseudahrensia</taxon>
    </lineage>
</organism>
<evidence type="ECO:0008006" key="4">
    <source>
        <dbReference type="Google" id="ProtNLM"/>
    </source>
</evidence>
<evidence type="ECO:0000313" key="2">
    <source>
        <dbReference type="EMBL" id="MFD0916524.1"/>
    </source>
</evidence>
<protein>
    <recommendedName>
        <fullName evidence="4">Type I secretion protein</fullName>
    </recommendedName>
</protein>
<sequence>MDHITETIAHFIGVFSIQLERARMREEYDEFPLWKPPLPDAAPITQVTVTVLADYDLRGMKPNVDYEYEWPEYPYFSEDQFKLSPIFSPSPAPLSDAAALTPAPYPFGDVFVGRPSAVGGPYDLDPAGSVAIVIGQNTALLDRDVLSNAPVDFDPISYDSFEHQLDFLTSQANTLVPLSVDDNLANEDAIMQKIEHAAEALKALHAEGEAEPPETSEGALHLGGAAKGFHSNGQAGDALTSFNLAIEHHQPEDAAETNPPATDPATQPQLNGSSAGASQEGGYTASAGKNEMSNQAVLQDAWTDAPVMAVMGNYTSLQIVMQTNVWQNNDYGAFTHAVEDLAMNTAGITVASAPIPAMTGETSGTPDFPENWGIARLETNLVSFNWLEQFNTVYDEDIISWEHQGSELMLQMGDNLSTNLVSLFELGLQYDLIIVSGSVFAANIIDQRNILLDDDRLAGDDGSSILSSGNVLWNGAQIHTIGQTSFEALPSAYLEAASNLQDGGSDLTKSIFRDDHFAGNDFLSVLYIEGDLIDLNYIRQTNVLSDADQIQFAGGLTDGDSGFEAGGNLLANLATIIDYGTDTTAYVGGEIYSDALLHQANFVETEAPLAPIGSSQLASEAVLFLADDMIGMTSEEDENFICATASAETNTVDVMQSVTG</sequence>
<accession>A0ABW3FDH6</accession>
<dbReference type="EMBL" id="JBHTJV010000009">
    <property type="protein sequence ID" value="MFD0916524.1"/>
    <property type="molecule type" value="Genomic_DNA"/>
</dbReference>
<feature type="region of interest" description="Disordered" evidence="1">
    <location>
        <begin position="207"/>
        <end position="227"/>
    </location>
</feature>
<reference evidence="3" key="1">
    <citation type="journal article" date="2019" name="Int. J. Syst. Evol. Microbiol.">
        <title>The Global Catalogue of Microorganisms (GCM) 10K type strain sequencing project: providing services to taxonomists for standard genome sequencing and annotation.</title>
        <authorList>
            <consortium name="The Broad Institute Genomics Platform"/>
            <consortium name="The Broad Institute Genome Sequencing Center for Infectious Disease"/>
            <person name="Wu L."/>
            <person name="Ma J."/>
        </authorList>
    </citation>
    <scope>NUCLEOTIDE SEQUENCE [LARGE SCALE GENOMIC DNA]</scope>
    <source>
        <strain evidence="3">CCUG 60023</strain>
    </source>
</reference>
<dbReference type="Proteomes" id="UP001597101">
    <property type="component" value="Unassembled WGS sequence"/>
</dbReference>
<feature type="compositionally biased region" description="Polar residues" evidence="1">
    <location>
        <begin position="264"/>
        <end position="277"/>
    </location>
</feature>
<evidence type="ECO:0000313" key="3">
    <source>
        <dbReference type="Proteomes" id="UP001597101"/>
    </source>
</evidence>
<proteinExistence type="predicted"/>
<feature type="region of interest" description="Disordered" evidence="1">
    <location>
        <begin position="251"/>
        <end position="287"/>
    </location>
</feature>
<name>A0ABW3FDH6_9HYPH</name>